<dbReference type="Pfam" id="PF14309">
    <property type="entry name" value="DUF4378"/>
    <property type="match status" value="1"/>
</dbReference>
<feature type="domain" description="DUF3741" evidence="3">
    <location>
        <begin position="145"/>
        <end position="168"/>
    </location>
</feature>
<proteinExistence type="predicted"/>
<feature type="region of interest" description="Disordered" evidence="1">
    <location>
        <begin position="164"/>
        <end position="193"/>
    </location>
</feature>
<evidence type="ECO:0000259" key="3">
    <source>
        <dbReference type="Pfam" id="PF14383"/>
    </source>
</evidence>
<dbReference type="Proteomes" id="UP001515500">
    <property type="component" value="Chromosome 19"/>
</dbReference>
<feature type="compositionally biased region" description="Low complexity" evidence="1">
    <location>
        <begin position="330"/>
        <end position="350"/>
    </location>
</feature>
<keyword evidence="4" id="KW-1185">Reference proteome</keyword>
<organism evidence="4 5">
    <name type="scientific">Dioscorea cayennensis subsp. rotundata</name>
    <name type="common">White Guinea yam</name>
    <name type="synonym">Dioscorea rotundata</name>
    <dbReference type="NCBI Taxonomy" id="55577"/>
    <lineage>
        <taxon>Eukaryota</taxon>
        <taxon>Viridiplantae</taxon>
        <taxon>Streptophyta</taxon>
        <taxon>Embryophyta</taxon>
        <taxon>Tracheophyta</taxon>
        <taxon>Spermatophyta</taxon>
        <taxon>Magnoliopsida</taxon>
        <taxon>Liliopsida</taxon>
        <taxon>Dioscoreales</taxon>
        <taxon>Dioscoreaceae</taxon>
        <taxon>Dioscorea</taxon>
    </lineage>
</organism>
<dbReference type="RefSeq" id="XP_039146704.1">
    <property type="nucleotide sequence ID" value="XM_039290770.1"/>
</dbReference>
<feature type="compositionally biased region" description="Basic and acidic residues" evidence="1">
    <location>
        <begin position="431"/>
        <end position="441"/>
    </location>
</feature>
<dbReference type="PANTHER" id="PTHR31680">
    <property type="entry name" value="LONGIFOLIA PROTEIN"/>
    <property type="match status" value="1"/>
</dbReference>
<feature type="domain" description="DUF4378" evidence="2">
    <location>
        <begin position="565"/>
        <end position="699"/>
    </location>
</feature>
<dbReference type="InterPro" id="IPR032795">
    <property type="entry name" value="DUF3741-assoc"/>
</dbReference>
<gene>
    <name evidence="5" type="primary">LOC120283950</name>
</gene>
<reference evidence="5" key="1">
    <citation type="submission" date="2025-08" db="UniProtKB">
        <authorList>
            <consortium name="RefSeq"/>
        </authorList>
    </citation>
    <scope>IDENTIFICATION</scope>
</reference>
<evidence type="ECO:0000256" key="1">
    <source>
        <dbReference type="SAM" id="MobiDB-lite"/>
    </source>
</evidence>
<evidence type="ECO:0000313" key="5">
    <source>
        <dbReference type="RefSeq" id="XP_039146704.1"/>
    </source>
</evidence>
<feature type="compositionally biased region" description="Polar residues" evidence="1">
    <location>
        <begin position="53"/>
        <end position="65"/>
    </location>
</feature>
<accession>A0AB40D303</accession>
<dbReference type="PANTHER" id="PTHR31680:SF12">
    <property type="entry name" value="OS11G0587300 PROTEIN"/>
    <property type="match status" value="1"/>
</dbReference>
<protein>
    <submittedName>
        <fullName evidence="5">Protein LONGIFOLIA 1</fullName>
    </submittedName>
</protein>
<dbReference type="AlphaFoldDB" id="A0AB40D303"/>
<feature type="compositionally biased region" description="Basic and acidic residues" evidence="1">
    <location>
        <begin position="174"/>
        <end position="192"/>
    </location>
</feature>
<evidence type="ECO:0000259" key="2">
    <source>
        <dbReference type="Pfam" id="PF14309"/>
    </source>
</evidence>
<feature type="region of interest" description="Disordered" evidence="1">
    <location>
        <begin position="50"/>
        <end position="90"/>
    </location>
</feature>
<feature type="compositionally biased region" description="Low complexity" evidence="1">
    <location>
        <begin position="451"/>
        <end position="460"/>
    </location>
</feature>
<dbReference type="InterPro" id="IPR033334">
    <property type="entry name" value="LNG1/2"/>
</dbReference>
<name>A0AB40D303_DIOCR</name>
<feature type="region of interest" description="Disordered" evidence="1">
    <location>
        <begin position="328"/>
        <end position="467"/>
    </location>
</feature>
<sequence>MAPLTARPISGESNLEREIEKQMGCMAGFLQLFDRPQIISAKRLYSPKRLTAAGSTSPSEQSDASVVSFAREGSPDQYPSSPVETPGRTVTPLPLPVFDFKEGLRSSWKLREAPRLSLDSRAVVDNKGKLRPRDIRTVPAAKAAEEDNDRQRRSPSVIVRLMGLETLPGAEPPKNAELRRSSSESRVPRDLPHWGVVHPDPARAVEELYCSRVADPVEYRKPEPNPRNPVPSLQRKSFFEARDYFPEPKNGGAGFLYGEIEKRLRMRGIDEPAKDLETLKQILEALQLKGLLHSRPSAAQPINGRYNVIYDPPASRSAGESLIIAGKATSRSSPGRRPGSSSPPVAPRSGSTRRNVIPEPLPPSRTRRERSPRSPDLRTPTPPARRRPMNTDTDKKIPQQRRISAAHSPRPSPKRVGHDPLAVPSPRNRRLSPELFHKERVYLPAEDDTSTESSSLSSSSHYDFERTRTDGRSLLERCDRLLHSIAAITSSAEQVTAVDPQPSPVSVLDSASFLGDECSPSPVLKRSLVFKEQLTEWEDDTEWNLAISTVRSELVDGLDIDGQDFDYVSEVIRTSERHHDADVFLMLEKRLPEIDDGDGDRFHRRLLFDTVAEIIDRKKHVSSSTEPIARTRSVGLLRYVWSELQRLKAEPQVDDLNVATCSVIRKDMVGDHLWGEAMGEISEEVLQIERLMFKDLIAETIGELADVVASSRPSADVLVAPRRKLVF</sequence>
<dbReference type="InterPro" id="IPR025486">
    <property type="entry name" value="DUF4378"/>
</dbReference>
<dbReference type="GO" id="GO:0051513">
    <property type="term" value="P:regulation of monopolar cell growth"/>
    <property type="evidence" value="ECO:0007669"/>
    <property type="project" value="InterPro"/>
</dbReference>
<dbReference type="GeneID" id="120283950"/>
<evidence type="ECO:0000313" key="4">
    <source>
        <dbReference type="Proteomes" id="UP001515500"/>
    </source>
</evidence>
<dbReference type="Pfam" id="PF14383">
    <property type="entry name" value="VARLMGL"/>
    <property type="match status" value="1"/>
</dbReference>